<evidence type="ECO:0000256" key="4">
    <source>
        <dbReference type="ARBA" id="ARBA00022989"/>
    </source>
</evidence>
<feature type="transmembrane region" description="Helical" evidence="7">
    <location>
        <begin position="260"/>
        <end position="279"/>
    </location>
</feature>
<keyword evidence="5 7" id="KW-0472">Membrane</keyword>
<comment type="subcellular location">
    <subcellularLocation>
        <location evidence="1">Cell membrane</location>
        <topology evidence="1">Multi-pass membrane protein</topology>
    </subcellularLocation>
</comment>
<dbReference type="STRING" id="1855383.SAMN05216548_101281"/>
<sequence length="876" mass="94498">MAAGTQEQAQHAQELLDPTPGKSGGRWKPYVGALVSVALVCLAIWVLHRFTQDVTVGEIRDSLDDTPPGRILIALIATAVSFAALAGFDIVATRTSAPGRVSWWVAAAAGSAGFAVSNALGFGVLTAGSLRYRIYSSEGLDAADVVRVMATSWMTFWLGFVSIFGLTLTFAPGTLTDIQWMTGGADRAVGIVVLAALVAFVVWLGRTPRTVRLGGWSLRLPDAKMAIAQILLGSIDLAASAIVLYALLPSGSVGSVPYFLLVYVGAVILGLISHAPGGVGAFEATLVAGLGVGGRADVIAALIVYRIIYYVLPLGVTAVGLVLSEGLRRKERIQSAAGTAQAILRPIVPIAAAALVFLAGVVLLISGVLPAVQGRLGVLRHFVPLAAAETSHLLASVIGVCLLIVGRGLVRRLQFAWVAALVLLAASAFLSLAKGLDWEEAAIMAAIAVALISFRSAFYRRGFSADMHLSLPWLVMVIATVAAATWLGFFTYRHVEYSSDLWWNFAWHTHEHGNASRFLRATVAVGILILWIGIDTLVNRRFALPFEPDPIDDRIRNVVAASPNTNSYLALLGDKKMLMTADESAFLMYGRSGKSWVSMGDPVGPDDTAVDLIWRFRELADRNAGRVVFYSVGPGHIPTYLDMGLGLLKIGEVARVNLTTFSLAGGKRADFRYANKRAEREGITFEVMPKADVPAHMTEFRGVSDAWLESKSGSEKGFSLGFFSESYVSETDAVVLRQNGEIIAFANLWRGAEKEELSIDMMRYLPGRSSVLMDALFAQLLLWGKAEGYRWFNLGAAPLAGLSNHPLASTWNRVGTLLYRRGEDFYRFEGLKAFKQKFDPVWTPQYIACPGGLVIPQVLMDVTALVSRGRFGMLRK</sequence>
<dbReference type="InterPro" id="IPR024320">
    <property type="entry name" value="LPG_synthase_C"/>
</dbReference>
<feature type="transmembrane region" description="Helical" evidence="7">
    <location>
        <begin position="30"/>
        <end position="51"/>
    </location>
</feature>
<feature type="transmembrane region" description="Helical" evidence="7">
    <location>
        <begin position="415"/>
        <end position="435"/>
    </location>
</feature>
<evidence type="ECO:0000313" key="10">
    <source>
        <dbReference type="Proteomes" id="UP000199647"/>
    </source>
</evidence>
<proteinExistence type="predicted"/>
<feature type="domain" description="Phosphatidylglycerol lysyltransferase C-terminal" evidence="8">
    <location>
        <begin position="561"/>
        <end position="848"/>
    </location>
</feature>
<dbReference type="NCBIfam" id="NF033480">
    <property type="entry name" value="bifunc_MprF"/>
    <property type="match status" value="1"/>
</dbReference>
<accession>A0A1H8ZYX6</accession>
<name>A0A1H8ZYX6_9HYPH</name>
<evidence type="ECO:0000256" key="7">
    <source>
        <dbReference type="SAM" id="Phobius"/>
    </source>
</evidence>
<dbReference type="Pfam" id="PF09924">
    <property type="entry name" value="LPG_synthase_C"/>
    <property type="match status" value="1"/>
</dbReference>
<evidence type="ECO:0000256" key="5">
    <source>
        <dbReference type="ARBA" id="ARBA00023136"/>
    </source>
</evidence>
<feature type="transmembrane region" description="Helical" evidence="7">
    <location>
        <begin position="441"/>
        <end position="459"/>
    </location>
</feature>
<feature type="transmembrane region" description="Helical" evidence="7">
    <location>
        <begin position="156"/>
        <end position="176"/>
    </location>
</feature>
<reference evidence="9 10" key="1">
    <citation type="submission" date="2016-10" db="EMBL/GenBank/DDBJ databases">
        <authorList>
            <person name="de Groot N.N."/>
        </authorList>
    </citation>
    <scope>NUCLEOTIDE SEQUENCE [LARGE SCALE GENOMIC DNA]</scope>
    <source>
        <strain evidence="9 10">A52C2</strain>
    </source>
</reference>
<keyword evidence="3 7" id="KW-0812">Transmembrane</keyword>
<evidence type="ECO:0000313" key="9">
    <source>
        <dbReference type="EMBL" id="SEP69640.1"/>
    </source>
</evidence>
<feature type="transmembrane region" description="Helical" evidence="7">
    <location>
        <begin position="188"/>
        <end position="206"/>
    </location>
</feature>
<evidence type="ECO:0000256" key="3">
    <source>
        <dbReference type="ARBA" id="ARBA00022692"/>
    </source>
</evidence>
<keyword evidence="2" id="KW-1003">Cell membrane</keyword>
<feature type="transmembrane region" description="Helical" evidence="7">
    <location>
        <begin position="471"/>
        <end position="492"/>
    </location>
</feature>
<feature type="region of interest" description="Disordered" evidence="6">
    <location>
        <begin position="1"/>
        <end position="21"/>
    </location>
</feature>
<feature type="transmembrane region" description="Helical" evidence="7">
    <location>
        <begin position="103"/>
        <end position="125"/>
    </location>
</feature>
<dbReference type="PANTHER" id="PTHR34697">
    <property type="entry name" value="PHOSPHATIDYLGLYCEROL LYSYLTRANSFERASE"/>
    <property type="match status" value="1"/>
</dbReference>
<feature type="transmembrane region" description="Helical" evidence="7">
    <location>
        <begin position="343"/>
        <end position="372"/>
    </location>
</feature>
<feature type="transmembrane region" description="Helical" evidence="7">
    <location>
        <begin position="226"/>
        <end position="248"/>
    </location>
</feature>
<protein>
    <submittedName>
        <fullName evidence="9">Phosphatidylglycerol lysyltransferase</fullName>
    </submittedName>
</protein>
<evidence type="ECO:0000256" key="2">
    <source>
        <dbReference type="ARBA" id="ARBA00022475"/>
    </source>
</evidence>
<feature type="transmembrane region" description="Helical" evidence="7">
    <location>
        <begin position="518"/>
        <end position="538"/>
    </location>
</feature>
<dbReference type="GO" id="GO:0055091">
    <property type="term" value="P:phospholipid homeostasis"/>
    <property type="evidence" value="ECO:0007669"/>
    <property type="project" value="TreeGrafter"/>
</dbReference>
<dbReference type="EMBL" id="FOFG01000001">
    <property type="protein sequence ID" value="SEP69640.1"/>
    <property type="molecule type" value="Genomic_DNA"/>
</dbReference>
<feature type="transmembrane region" description="Helical" evidence="7">
    <location>
        <begin position="71"/>
        <end position="91"/>
    </location>
</feature>
<dbReference type="InterPro" id="IPR016181">
    <property type="entry name" value="Acyl_CoA_acyltransferase"/>
</dbReference>
<dbReference type="SUPFAM" id="SSF55729">
    <property type="entry name" value="Acyl-CoA N-acyltransferases (Nat)"/>
    <property type="match status" value="1"/>
</dbReference>
<keyword evidence="10" id="KW-1185">Reference proteome</keyword>
<feature type="transmembrane region" description="Helical" evidence="7">
    <location>
        <begin position="392"/>
        <end position="410"/>
    </location>
</feature>
<evidence type="ECO:0000256" key="1">
    <source>
        <dbReference type="ARBA" id="ARBA00004651"/>
    </source>
</evidence>
<evidence type="ECO:0000259" key="8">
    <source>
        <dbReference type="Pfam" id="PF09924"/>
    </source>
</evidence>
<dbReference type="InterPro" id="IPR051211">
    <property type="entry name" value="PG_lysyltransferase"/>
</dbReference>
<organism evidence="9 10">
    <name type="scientific">Faunimonas pinastri</name>
    <dbReference type="NCBI Taxonomy" id="1855383"/>
    <lineage>
        <taxon>Bacteria</taxon>
        <taxon>Pseudomonadati</taxon>
        <taxon>Pseudomonadota</taxon>
        <taxon>Alphaproteobacteria</taxon>
        <taxon>Hyphomicrobiales</taxon>
        <taxon>Afifellaceae</taxon>
        <taxon>Faunimonas</taxon>
    </lineage>
</organism>
<feature type="compositionally biased region" description="Polar residues" evidence="6">
    <location>
        <begin position="1"/>
        <end position="11"/>
    </location>
</feature>
<dbReference type="PANTHER" id="PTHR34697:SF2">
    <property type="entry name" value="PHOSPHATIDYLGLYCEROL LYSYLTRANSFERASE"/>
    <property type="match status" value="1"/>
</dbReference>
<dbReference type="AlphaFoldDB" id="A0A1H8ZYX6"/>
<dbReference type="Proteomes" id="UP000199647">
    <property type="component" value="Unassembled WGS sequence"/>
</dbReference>
<evidence type="ECO:0000256" key="6">
    <source>
        <dbReference type="SAM" id="MobiDB-lite"/>
    </source>
</evidence>
<keyword evidence="9" id="KW-0808">Transferase</keyword>
<dbReference type="OrthoDB" id="145485at2"/>
<feature type="transmembrane region" description="Helical" evidence="7">
    <location>
        <begin position="299"/>
        <end position="323"/>
    </location>
</feature>
<gene>
    <name evidence="9" type="ORF">SAMN05216548_101281</name>
</gene>
<dbReference type="GO" id="GO:0005886">
    <property type="term" value="C:plasma membrane"/>
    <property type="evidence" value="ECO:0007669"/>
    <property type="project" value="UniProtKB-SubCell"/>
</dbReference>
<keyword evidence="4 7" id="KW-1133">Transmembrane helix</keyword>
<dbReference type="GO" id="GO:0016755">
    <property type="term" value="F:aminoacyltransferase activity"/>
    <property type="evidence" value="ECO:0007669"/>
    <property type="project" value="TreeGrafter"/>
</dbReference>